<comment type="caution">
    <text evidence="1">The sequence shown here is derived from an EMBL/GenBank/DDBJ whole genome shotgun (WGS) entry which is preliminary data.</text>
</comment>
<gene>
    <name evidence="1" type="ORF">R1flu_021558</name>
</gene>
<proteinExistence type="predicted"/>
<name>A0ABD1ZPQ1_9MARC</name>
<dbReference type="AlphaFoldDB" id="A0ABD1ZPQ1"/>
<evidence type="ECO:0000313" key="2">
    <source>
        <dbReference type="Proteomes" id="UP001605036"/>
    </source>
</evidence>
<sequence length="390" mass="45361">MCLRDERGMTMSHNIHLYHLRGNKQSMISMGLIGFKEGDTLLSLRQKLEEDLEGKVVLFKTKDSEESNLALVGPRVETEPPVMGTQPVETNVIYKELNKEIVDVSIGSSEPSIIGNDRLEGKALFLSKRMSHAVETAWREQVERLIIWQQKENKVDHECRVNHCAEIDAACAIVEKVNGEELSQKKPFVVEGDVKREPCYSWIFKIRCVYYGSKFELVPSKRNLEHNLREHLSSEKHRENVEFQLCSTSHGPVHSGAKGRLKKFDPRDLKRQRRIDQRGLLWRNPSTSRLMIKKMPSEKNKKEEREPRKTLLEVLLEHFISYCQHAKKYRQRLEEGIENPLGDKDTHLRMFISDQYPDSLQWVCFKDDVQYLDLTTFLRQAYTLAVADVP</sequence>
<evidence type="ECO:0000313" key="1">
    <source>
        <dbReference type="EMBL" id="KAL2653430.1"/>
    </source>
</evidence>
<reference evidence="1 2" key="1">
    <citation type="submission" date="2024-09" db="EMBL/GenBank/DDBJ databases">
        <title>Chromosome-scale assembly of Riccia fluitans.</title>
        <authorList>
            <person name="Paukszto L."/>
            <person name="Sawicki J."/>
            <person name="Karawczyk K."/>
            <person name="Piernik-Szablinska J."/>
            <person name="Szczecinska M."/>
            <person name="Mazdziarz M."/>
        </authorList>
    </citation>
    <scope>NUCLEOTIDE SEQUENCE [LARGE SCALE GENOMIC DNA]</scope>
    <source>
        <strain evidence="1">Rf_01</strain>
        <tissue evidence="1">Aerial parts of the thallus</tissue>
    </source>
</reference>
<dbReference type="Proteomes" id="UP001605036">
    <property type="component" value="Unassembled WGS sequence"/>
</dbReference>
<accession>A0ABD1ZPQ1</accession>
<protein>
    <submittedName>
        <fullName evidence="1">Uncharacterized protein</fullName>
    </submittedName>
</protein>
<organism evidence="1 2">
    <name type="scientific">Riccia fluitans</name>
    <dbReference type="NCBI Taxonomy" id="41844"/>
    <lineage>
        <taxon>Eukaryota</taxon>
        <taxon>Viridiplantae</taxon>
        <taxon>Streptophyta</taxon>
        <taxon>Embryophyta</taxon>
        <taxon>Marchantiophyta</taxon>
        <taxon>Marchantiopsida</taxon>
        <taxon>Marchantiidae</taxon>
        <taxon>Marchantiales</taxon>
        <taxon>Ricciaceae</taxon>
        <taxon>Riccia</taxon>
    </lineage>
</organism>
<keyword evidence="2" id="KW-1185">Reference proteome</keyword>
<dbReference type="EMBL" id="JBHFFA010000001">
    <property type="protein sequence ID" value="KAL2653430.1"/>
    <property type="molecule type" value="Genomic_DNA"/>
</dbReference>